<dbReference type="GO" id="GO:0140664">
    <property type="term" value="F:ATP-dependent DNA damage sensor activity"/>
    <property type="evidence" value="ECO:0007669"/>
    <property type="project" value="InterPro"/>
</dbReference>
<evidence type="ECO:0000259" key="2">
    <source>
        <dbReference type="PROSITE" id="PS50162"/>
    </source>
</evidence>
<evidence type="ECO:0000313" key="4">
    <source>
        <dbReference type="Proteomes" id="UP000243217"/>
    </source>
</evidence>
<sequence length="376" mass="41816">MLRHVLQERYPVLEAKGIRTFKRMVQISEHELSNVMDVSVAELEIAVRCCPKPALAFDMFMNSVNTPTSLRTTLSELDKGLYGGIPCSAITELVGASGIGKSQFCMLLAVLCAIEHPNGTILYFNSGHNFSAKRIREMADANLSPQEYMQPQKREAKLNLICSQIRIVLVKNLEELHQNLSNIATALDGSCKMIIIDSLATLAQESSLDMSLMKRQMLLMNIASTLKYLAAAYEAYIVLTNYASTKINEDGVSYSHPALGIAWSHSITIRIVLESTISHHRTMTILKSSMSPHISFPFDIHRSGLVASDQVSQVNESLSDLENDELWANFVLPAVDDYGTLIMSQSQNSLSDNEEKSNETTMFDIVPNSDSEEDWN</sequence>
<dbReference type="OrthoDB" id="5957327at2759"/>
<dbReference type="PROSITE" id="PS50162">
    <property type="entry name" value="RECA_2"/>
    <property type="match status" value="1"/>
</dbReference>
<dbReference type="InterPro" id="IPR030548">
    <property type="entry name" value="RAD51B"/>
</dbReference>
<dbReference type="EMBL" id="JNBS01002267">
    <property type="protein sequence ID" value="OQR93254.1"/>
    <property type="molecule type" value="Genomic_DNA"/>
</dbReference>
<dbReference type="PANTHER" id="PTHR46456:SF1">
    <property type="entry name" value="DNA REPAIR PROTEIN RAD51 HOMOLOG 2"/>
    <property type="match status" value="1"/>
</dbReference>
<evidence type="ECO:0000313" key="3">
    <source>
        <dbReference type="EMBL" id="OQR93254.1"/>
    </source>
</evidence>
<gene>
    <name evidence="3" type="ORF">THRCLA_08489</name>
</gene>
<proteinExistence type="predicted"/>
<dbReference type="InterPro" id="IPR027417">
    <property type="entry name" value="P-loop_NTPase"/>
</dbReference>
<dbReference type="SUPFAM" id="SSF52540">
    <property type="entry name" value="P-loop containing nucleoside triphosphate hydrolases"/>
    <property type="match status" value="1"/>
</dbReference>
<accession>A0A1V9Z5G9</accession>
<dbReference type="Proteomes" id="UP000243217">
    <property type="component" value="Unassembled WGS sequence"/>
</dbReference>
<dbReference type="GO" id="GO:0000400">
    <property type="term" value="F:four-way junction DNA binding"/>
    <property type="evidence" value="ECO:0007669"/>
    <property type="project" value="TreeGrafter"/>
</dbReference>
<dbReference type="AlphaFoldDB" id="A0A1V9Z5G9"/>
<dbReference type="GO" id="GO:0005657">
    <property type="term" value="C:replication fork"/>
    <property type="evidence" value="ECO:0007669"/>
    <property type="project" value="TreeGrafter"/>
</dbReference>
<feature type="region of interest" description="Disordered" evidence="1">
    <location>
        <begin position="348"/>
        <end position="376"/>
    </location>
</feature>
<evidence type="ECO:0000256" key="1">
    <source>
        <dbReference type="SAM" id="MobiDB-lite"/>
    </source>
</evidence>
<dbReference type="Gene3D" id="3.40.50.300">
    <property type="entry name" value="P-loop containing nucleotide triphosphate hydrolases"/>
    <property type="match status" value="1"/>
</dbReference>
<name>A0A1V9Z5G9_9STRA</name>
<dbReference type="GO" id="GO:0005524">
    <property type="term" value="F:ATP binding"/>
    <property type="evidence" value="ECO:0007669"/>
    <property type="project" value="InterPro"/>
</dbReference>
<keyword evidence="4" id="KW-1185">Reference proteome</keyword>
<feature type="domain" description="RecA family profile 1" evidence="2">
    <location>
        <begin position="66"/>
        <end position="243"/>
    </location>
</feature>
<dbReference type="GO" id="GO:0000724">
    <property type="term" value="P:double-strand break repair via homologous recombination"/>
    <property type="evidence" value="ECO:0007669"/>
    <property type="project" value="InterPro"/>
</dbReference>
<dbReference type="PANTHER" id="PTHR46456">
    <property type="entry name" value="DNA REPAIR PROTEIN RAD51 HOMOLOG 2"/>
    <property type="match status" value="1"/>
</dbReference>
<dbReference type="Pfam" id="PF08423">
    <property type="entry name" value="Rad51"/>
    <property type="match status" value="1"/>
</dbReference>
<dbReference type="InterPro" id="IPR020588">
    <property type="entry name" value="RecA_ATP-bd"/>
</dbReference>
<dbReference type="GO" id="GO:0033063">
    <property type="term" value="C:Rad51B-Rad51C-Rad51D-XRCC2 complex"/>
    <property type="evidence" value="ECO:0007669"/>
    <property type="project" value="InterPro"/>
</dbReference>
<dbReference type="InterPro" id="IPR013632">
    <property type="entry name" value="Rad51_C"/>
</dbReference>
<protein>
    <recommendedName>
        <fullName evidence="2">RecA family profile 1 domain-containing protein</fullName>
    </recommendedName>
</protein>
<dbReference type="GO" id="GO:0003690">
    <property type="term" value="F:double-stranded DNA binding"/>
    <property type="evidence" value="ECO:0007669"/>
    <property type="project" value="TreeGrafter"/>
</dbReference>
<dbReference type="GO" id="GO:0003697">
    <property type="term" value="F:single-stranded DNA binding"/>
    <property type="evidence" value="ECO:0007669"/>
    <property type="project" value="TreeGrafter"/>
</dbReference>
<reference evidence="3 4" key="1">
    <citation type="journal article" date="2014" name="Genome Biol. Evol.">
        <title>The secreted proteins of Achlya hypogyna and Thraustotheca clavata identify the ancestral oomycete secretome and reveal gene acquisitions by horizontal gene transfer.</title>
        <authorList>
            <person name="Misner I."/>
            <person name="Blouin N."/>
            <person name="Leonard G."/>
            <person name="Richards T.A."/>
            <person name="Lane C.E."/>
        </authorList>
    </citation>
    <scope>NUCLEOTIDE SEQUENCE [LARGE SCALE GENOMIC DNA]</scope>
    <source>
        <strain evidence="3 4">ATCC 34112</strain>
    </source>
</reference>
<organism evidence="3 4">
    <name type="scientific">Thraustotheca clavata</name>
    <dbReference type="NCBI Taxonomy" id="74557"/>
    <lineage>
        <taxon>Eukaryota</taxon>
        <taxon>Sar</taxon>
        <taxon>Stramenopiles</taxon>
        <taxon>Oomycota</taxon>
        <taxon>Saprolegniomycetes</taxon>
        <taxon>Saprolegniales</taxon>
        <taxon>Achlyaceae</taxon>
        <taxon>Thraustotheca</taxon>
    </lineage>
</organism>
<comment type="caution">
    <text evidence="3">The sequence shown here is derived from an EMBL/GenBank/DDBJ whole genome shotgun (WGS) entry which is preliminary data.</text>
</comment>
<dbReference type="STRING" id="74557.A0A1V9Z5G9"/>